<keyword evidence="16" id="KW-1185">Reference proteome</keyword>
<keyword evidence="9 10" id="KW-0961">Cell wall biogenesis/degradation</keyword>
<feature type="domain" description="Mur ligase N-terminal catalytic" evidence="12">
    <location>
        <begin position="24"/>
        <end position="93"/>
    </location>
</feature>
<keyword evidence="6 10" id="KW-0133">Cell shape</keyword>
<dbReference type="Pfam" id="PF08245">
    <property type="entry name" value="Mur_ligase_M"/>
    <property type="match status" value="1"/>
</dbReference>
<proteinExistence type="inferred from homology"/>
<gene>
    <name evidence="10" type="primary">murF</name>
    <name evidence="15" type="ORF">EV694_1468</name>
</gene>
<comment type="pathway">
    <text evidence="10 11">Cell wall biogenesis; peptidoglycan biosynthesis.</text>
</comment>
<dbReference type="Proteomes" id="UP000294702">
    <property type="component" value="Unassembled WGS sequence"/>
</dbReference>
<dbReference type="GO" id="GO:0047480">
    <property type="term" value="F:UDP-N-acetylmuramoyl-tripeptide-D-alanyl-D-alanine ligase activity"/>
    <property type="evidence" value="ECO:0007669"/>
    <property type="project" value="UniProtKB-UniRule"/>
</dbReference>
<dbReference type="NCBIfam" id="NF008041">
    <property type="entry name" value="PRK10773.1"/>
    <property type="match status" value="1"/>
</dbReference>
<dbReference type="InterPro" id="IPR000713">
    <property type="entry name" value="Mur_ligase_N"/>
</dbReference>
<name>A0A4R1FVT3_9PAST</name>
<evidence type="ECO:0000256" key="10">
    <source>
        <dbReference type="HAMAP-Rule" id="MF_02019"/>
    </source>
</evidence>
<dbReference type="Pfam" id="PF01225">
    <property type="entry name" value="Mur_ligase"/>
    <property type="match status" value="1"/>
</dbReference>
<comment type="subcellular location">
    <subcellularLocation>
        <location evidence="10 11">Cytoplasm</location>
    </subcellularLocation>
</comment>
<dbReference type="InterPro" id="IPR005863">
    <property type="entry name" value="UDP-N-AcMur_synth"/>
</dbReference>
<keyword evidence="7 10" id="KW-0573">Peptidoglycan synthesis</keyword>
<feature type="domain" description="Mur ligase central" evidence="14">
    <location>
        <begin position="106"/>
        <end position="298"/>
    </location>
</feature>
<comment type="catalytic activity">
    <reaction evidence="10 11">
        <text>D-alanyl-D-alanine + UDP-N-acetyl-alpha-D-muramoyl-L-alanyl-gamma-D-glutamyl-meso-2,6-diaminopimelate + ATP = UDP-N-acetyl-alpha-D-muramoyl-L-alanyl-gamma-D-glutamyl-meso-2,6-diaminopimeloyl-D-alanyl-D-alanine + ADP + phosphate + H(+)</text>
        <dbReference type="Rhea" id="RHEA:28374"/>
        <dbReference type="ChEBI" id="CHEBI:15378"/>
        <dbReference type="ChEBI" id="CHEBI:30616"/>
        <dbReference type="ChEBI" id="CHEBI:43474"/>
        <dbReference type="ChEBI" id="CHEBI:57822"/>
        <dbReference type="ChEBI" id="CHEBI:61386"/>
        <dbReference type="ChEBI" id="CHEBI:83905"/>
        <dbReference type="ChEBI" id="CHEBI:456216"/>
        <dbReference type="EC" id="6.3.2.10"/>
    </reaction>
</comment>
<dbReference type="InterPro" id="IPR036615">
    <property type="entry name" value="Mur_ligase_C_dom_sf"/>
</dbReference>
<evidence type="ECO:0000256" key="1">
    <source>
        <dbReference type="ARBA" id="ARBA00022490"/>
    </source>
</evidence>
<evidence type="ECO:0000256" key="9">
    <source>
        <dbReference type="ARBA" id="ARBA00023316"/>
    </source>
</evidence>
<evidence type="ECO:0000256" key="11">
    <source>
        <dbReference type="RuleBase" id="RU004136"/>
    </source>
</evidence>
<protein>
    <recommendedName>
        <fullName evidence="10 11">UDP-N-acetylmuramoyl-tripeptide--D-alanyl-D-alanine ligase</fullName>
        <ecNumber evidence="10 11">6.3.2.10</ecNumber>
    </recommendedName>
    <alternativeName>
        <fullName evidence="10">D-alanyl-D-alanine-adding enzyme</fullName>
    </alternativeName>
</protein>
<evidence type="ECO:0000256" key="6">
    <source>
        <dbReference type="ARBA" id="ARBA00022960"/>
    </source>
</evidence>
<dbReference type="InterPro" id="IPR004101">
    <property type="entry name" value="Mur_ligase_C"/>
</dbReference>
<dbReference type="AlphaFoldDB" id="A0A4R1FVT3"/>
<keyword evidence="3 10" id="KW-0132">Cell division</keyword>
<dbReference type="Gene3D" id="3.40.1390.10">
    <property type="entry name" value="MurE/MurF, N-terminal domain"/>
    <property type="match status" value="1"/>
</dbReference>
<dbReference type="HAMAP" id="MF_02019">
    <property type="entry name" value="MurF"/>
    <property type="match status" value="1"/>
</dbReference>
<sequence length="460" mass="49731">MISLNSQQLAEILTAQHYGELVSFHQVSTDSRKPCHNAVFFALKGENFDAHQYLPQALQQGAVALVVEQYQPALTATQIVVADTRLALGKLAKWLKQKIKPKTVAITGSSGKTTVKEMTASILSQTAKNAEAVLFTQGNFNNDIGVPLTLLRLTEQHQFAVVELGANHLGEIAYTVDLVRPDVALVNNVAAAHLEGFGSLAGVATAKGEIYGGLSAEGVAIVNLDCHYFPQWQSEIQNRQVRSFSQKNSAADYFCQDIKLQANGSQFTLCTPQGNIAVNLPYLGEHNISNALAATALAMNVGASLDDVKQGLEQVKGVKGRLYPLQPCANLLLLDDSYNANVDSLQSAIKVLQAYPAYRILLVGDMAELGESSLACHQQVADFAAQAKLDVVFSFGEQSAVISQACAGQHFEQKTALIAQLIPIIKQKLNENQPVVVLAKGARRMKMEELIQQLEGEFVC</sequence>
<dbReference type="GO" id="GO:0005524">
    <property type="term" value="F:ATP binding"/>
    <property type="evidence" value="ECO:0007669"/>
    <property type="project" value="UniProtKB-UniRule"/>
</dbReference>
<dbReference type="InterPro" id="IPR035911">
    <property type="entry name" value="MurE/MurF_N"/>
</dbReference>
<evidence type="ECO:0000259" key="13">
    <source>
        <dbReference type="Pfam" id="PF02875"/>
    </source>
</evidence>
<dbReference type="SUPFAM" id="SSF53623">
    <property type="entry name" value="MurD-like peptide ligases, catalytic domain"/>
    <property type="match status" value="1"/>
</dbReference>
<dbReference type="OrthoDB" id="9801978at2"/>
<evidence type="ECO:0000256" key="3">
    <source>
        <dbReference type="ARBA" id="ARBA00022618"/>
    </source>
</evidence>
<evidence type="ECO:0000259" key="12">
    <source>
        <dbReference type="Pfam" id="PF01225"/>
    </source>
</evidence>
<dbReference type="GO" id="GO:0005737">
    <property type="term" value="C:cytoplasm"/>
    <property type="evidence" value="ECO:0007669"/>
    <property type="project" value="UniProtKB-SubCell"/>
</dbReference>
<evidence type="ECO:0000256" key="8">
    <source>
        <dbReference type="ARBA" id="ARBA00023306"/>
    </source>
</evidence>
<keyword evidence="5 10" id="KW-0067">ATP-binding</keyword>
<evidence type="ECO:0000256" key="2">
    <source>
        <dbReference type="ARBA" id="ARBA00022598"/>
    </source>
</evidence>
<comment type="caution">
    <text evidence="15">The sequence shown here is derived from an EMBL/GenBank/DDBJ whole genome shotgun (WGS) entry which is preliminary data.</text>
</comment>
<keyword evidence="8 10" id="KW-0131">Cell cycle</keyword>
<dbReference type="GO" id="GO:0008766">
    <property type="term" value="F:UDP-N-acetylmuramoylalanyl-D-glutamyl-2,6-diaminopimelate-D-alanyl-D-alanine ligase activity"/>
    <property type="evidence" value="ECO:0007669"/>
    <property type="project" value="RHEA"/>
</dbReference>
<reference evidence="15 16" key="1">
    <citation type="submission" date="2019-03" db="EMBL/GenBank/DDBJ databases">
        <title>Genomic Encyclopedia of Type Strains, Phase IV (KMG-IV): sequencing the most valuable type-strain genomes for metagenomic binning, comparative biology and taxonomic classification.</title>
        <authorList>
            <person name="Goeker M."/>
        </authorList>
    </citation>
    <scope>NUCLEOTIDE SEQUENCE [LARGE SCALE GENOMIC DNA]</scope>
    <source>
        <strain evidence="15 16">DSM 15534</strain>
    </source>
</reference>
<dbReference type="PANTHER" id="PTHR43024:SF1">
    <property type="entry name" value="UDP-N-ACETYLMURAMOYL-TRIPEPTIDE--D-ALANYL-D-ALANINE LIGASE"/>
    <property type="match status" value="1"/>
</dbReference>
<dbReference type="EC" id="6.3.2.10" evidence="10 11"/>
<dbReference type="RefSeq" id="WP_132690999.1">
    <property type="nucleotide sequence ID" value="NZ_SMFT01000003.1"/>
</dbReference>
<evidence type="ECO:0000256" key="7">
    <source>
        <dbReference type="ARBA" id="ARBA00022984"/>
    </source>
</evidence>
<feature type="binding site" evidence="10">
    <location>
        <begin position="108"/>
        <end position="114"/>
    </location>
    <ligand>
        <name>ATP</name>
        <dbReference type="ChEBI" id="CHEBI:30616"/>
    </ligand>
</feature>
<dbReference type="GO" id="GO:0008360">
    <property type="term" value="P:regulation of cell shape"/>
    <property type="evidence" value="ECO:0007669"/>
    <property type="project" value="UniProtKB-KW"/>
</dbReference>
<dbReference type="InterPro" id="IPR051046">
    <property type="entry name" value="MurCDEF_CellWall_CoF430Synth"/>
</dbReference>
<dbReference type="Pfam" id="PF02875">
    <property type="entry name" value="Mur_ligase_C"/>
    <property type="match status" value="1"/>
</dbReference>
<keyword evidence="2 10" id="KW-0436">Ligase</keyword>
<dbReference type="EMBL" id="SMFT01000003">
    <property type="protein sequence ID" value="TCJ97879.1"/>
    <property type="molecule type" value="Genomic_DNA"/>
</dbReference>
<evidence type="ECO:0000259" key="14">
    <source>
        <dbReference type="Pfam" id="PF08245"/>
    </source>
</evidence>
<dbReference type="NCBIfam" id="TIGR01143">
    <property type="entry name" value="murF"/>
    <property type="match status" value="1"/>
</dbReference>
<evidence type="ECO:0000313" key="15">
    <source>
        <dbReference type="EMBL" id="TCJ97879.1"/>
    </source>
</evidence>
<dbReference type="InterPro" id="IPR013221">
    <property type="entry name" value="Mur_ligase_cen"/>
</dbReference>
<organism evidence="15 16">
    <name type="scientific">Volucribacter psittacicida</name>
    <dbReference type="NCBI Taxonomy" id="203482"/>
    <lineage>
        <taxon>Bacteria</taxon>
        <taxon>Pseudomonadati</taxon>
        <taxon>Pseudomonadota</taxon>
        <taxon>Gammaproteobacteria</taxon>
        <taxon>Pasteurellales</taxon>
        <taxon>Pasteurellaceae</taxon>
        <taxon>Volucribacter</taxon>
    </lineage>
</organism>
<dbReference type="InterPro" id="IPR036565">
    <property type="entry name" value="Mur-like_cat_sf"/>
</dbReference>
<dbReference type="UniPathway" id="UPA00219"/>
<dbReference type="GO" id="GO:0051301">
    <property type="term" value="P:cell division"/>
    <property type="evidence" value="ECO:0007669"/>
    <property type="project" value="UniProtKB-KW"/>
</dbReference>
<dbReference type="PANTHER" id="PTHR43024">
    <property type="entry name" value="UDP-N-ACETYLMURAMOYL-TRIPEPTIDE--D-ALANYL-D-ALANINE LIGASE"/>
    <property type="match status" value="1"/>
</dbReference>
<feature type="domain" description="Mur ligase C-terminal" evidence="13">
    <location>
        <begin position="329"/>
        <end position="441"/>
    </location>
</feature>
<dbReference type="SUPFAM" id="SSF63418">
    <property type="entry name" value="MurE/MurF N-terminal domain"/>
    <property type="match status" value="1"/>
</dbReference>
<evidence type="ECO:0000313" key="16">
    <source>
        <dbReference type="Proteomes" id="UP000294702"/>
    </source>
</evidence>
<dbReference type="GO" id="GO:0009252">
    <property type="term" value="P:peptidoglycan biosynthetic process"/>
    <property type="evidence" value="ECO:0007669"/>
    <property type="project" value="UniProtKB-UniRule"/>
</dbReference>
<dbReference type="Gene3D" id="3.40.1190.10">
    <property type="entry name" value="Mur-like, catalytic domain"/>
    <property type="match status" value="1"/>
</dbReference>
<dbReference type="Gene3D" id="3.90.190.20">
    <property type="entry name" value="Mur ligase, C-terminal domain"/>
    <property type="match status" value="1"/>
</dbReference>
<accession>A0A4R1FVT3</accession>
<evidence type="ECO:0000256" key="5">
    <source>
        <dbReference type="ARBA" id="ARBA00022840"/>
    </source>
</evidence>
<keyword evidence="4 10" id="KW-0547">Nucleotide-binding</keyword>
<dbReference type="GO" id="GO:0071555">
    <property type="term" value="P:cell wall organization"/>
    <property type="evidence" value="ECO:0007669"/>
    <property type="project" value="UniProtKB-KW"/>
</dbReference>
<comment type="function">
    <text evidence="10 11">Involved in cell wall formation. Catalyzes the final step in the synthesis of UDP-N-acetylmuramoyl-pentapeptide, the precursor of murein.</text>
</comment>
<evidence type="ECO:0000256" key="4">
    <source>
        <dbReference type="ARBA" id="ARBA00022741"/>
    </source>
</evidence>
<keyword evidence="1 10" id="KW-0963">Cytoplasm</keyword>
<dbReference type="SUPFAM" id="SSF53244">
    <property type="entry name" value="MurD-like peptide ligases, peptide-binding domain"/>
    <property type="match status" value="1"/>
</dbReference>
<comment type="similarity">
    <text evidence="10">Belongs to the MurCDEF family. MurF subfamily.</text>
</comment>